<evidence type="ECO:0000313" key="2">
    <source>
        <dbReference type="EMBL" id="QCD84154.1"/>
    </source>
</evidence>
<dbReference type="Proteomes" id="UP000501690">
    <property type="component" value="Linkage Group LG2"/>
</dbReference>
<reference evidence="2 3" key="1">
    <citation type="submission" date="2019-04" db="EMBL/GenBank/DDBJ databases">
        <title>An improved genome assembly and genetic linkage map for asparagus bean, Vigna unguiculata ssp. sesquipedialis.</title>
        <authorList>
            <person name="Xia Q."/>
            <person name="Zhang R."/>
            <person name="Dong Y."/>
        </authorList>
    </citation>
    <scope>NUCLEOTIDE SEQUENCE [LARGE SCALE GENOMIC DNA]</scope>
    <source>
        <tissue evidence="2">Leaf</tissue>
    </source>
</reference>
<dbReference type="AlphaFoldDB" id="A0A4D6L6V7"/>
<gene>
    <name evidence="2" type="ORF">DEO72_LG2g4504</name>
</gene>
<sequence length="122" mass="13540">MNQILSAQCEPPHLLPVHSAGDHRNSYYDATTPKKRSCKKRATKSCRSTNAPCRKAPNTSNYCVETNLLTTHSKVQAPATTSLTQLQFQTQQPTEPPSASLEIATTRRPQLPWKPKSHTTQA</sequence>
<feature type="region of interest" description="Disordered" evidence="1">
    <location>
        <begin position="86"/>
        <end position="122"/>
    </location>
</feature>
<protein>
    <submittedName>
        <fullName evidence="2">Uncharacterized protein</fullName>
    </submittedName>
</protein>
<dbReference type="EMBL" id="CP039346">
    <property type="protein sequence ID" value="QCD84154.1"/>
    <property type="molecule type" value="Genomic_DNA"/>
</dbReference>
<organism evidence="2 3">
    <name type="scientific">Vigna unguiculata</name>
    <name type="common">Cowpea</name>
    <dbReference type="NCBI Taxonomy" id="3917"/>
    <lineage>
        <taxon>Eukaryota</taxon>
        <taxon>Viridiplantae</taxon>
        <taxon>Streptophyta</taxon>
        <taxon>Embryophyta</taxon>
        <taxon>Tracheophyta</taxon>
        <taxon>Spermatophyta</taxon>
        <taxon>Magnoliopsida</taxon>
        <taxon>eudicotyledons</taxon>
        <taxon>Gunneridae</taxon>
        <taxon>Pentapetalae</taxon>
        <taxon>rosids</taxon>
        <taxon>fabids</taxon>
        <taxon>Fabales</taxon>
        <taxon>Fabaceae</taxon>
        <taxon>Papilionoideae</taxon>
        <taxon>50 kb inversion clade</taxon>
        <taxon>NPAAA clade</taxon>
        <taxon>indigoferoid/millettioid clade</taxon>
        <taxon>Phaseoleae</taxon>
        <taxon>Vigna</taxon>
    </lineage>
</organism>
<evidence type="ECO:0000256" key="1">
    <source>
        <dbReference type="SAM" id="MobiDB-lite"/>
    </source>
</evidence>
<name>A0A4D6L6V7_VIGUN</name>
<evidence type="ECO:0000313" key="3">
    <source>
        <dbReference type="Proteomes" id="UP000501690"/>
    </source>
</evidence>
<keyword evidence="3" id="KW-1185">Reference proteome</keyword>
<proteinExistence type="predicted"/>
<accession>A0A4D6L6V7</accession>